<accession>A0ABX8CZ40</accession>
<organism evidence="1 2">
    <name type="scientific">Nocardia tengchongensis</name>
    <dbReference type="NCBI Taxonomy" id="2055889"/>
    <lineage>
        <taxon>Bacteria</taxon>
        <taxon>Bacillati</taxon>
        <taxon>Actinomycetota</taxon>
        <taxon>Actinomycetes</taxon>
        <taxon>Mycobacteriales</taxon>
        <taxon>Nocardiaceae</taxon>
        <taxon>Nocardia</taxon>
    </lineage>
</organism>
<dbReference type="InterPro" id="IPR027417">
    <property type="entry name" value="P-loop_NTPase"/>
</dbReference>
<dbReference type="InterPro" id="IPR011009">
    <property type="entry name" value="Kinase-like_dom_sf"/>
</dbReference>
<dbReference type="Gene3D" id="3.40.50.300">
    <property type="entry name" value="P-loop containing nucleotide triphosphate hydrolases"/>
    <property type="match status" value="1"/>
</dbReference>
<evidence type="ECO:0000313" key="1">
    <source>
        <dbReference type="EMBL" id="QVI25093.1"/>
    </source>
</evidence>
<dbReference type="PANTHER" id="PTHR43883">
    <property type="entry name" value="SLR0207 PROTEIN"/>
    <property type="match status" value="1"/>
</dbReference>
<sequence length="487" mass="52381">MRETHTGLVVLFGDRAYKVKKPVATDFLDFSTAAARDRALRRELELNRRWAADVYLGLAQLTDPLGGPAEPVLIMRRMPESHRLSTLVDAGKIGRDQLAELAMMLALFHRNAPRGPAIDQAGTPDALRRRWDVLLRGLRSQPSDELDPADVARIERLALRFLDGRAPLLADRVAAGRILDGHGDLLTEDIFALPDGFRILDCLDFDDALRYVDGLDDAAFLAMDLEFRGRTALSEGFLDDYLRAAGDAPPAALRHHYLAYRATVRAKTNRIRSAQGDPEYAAHARRHVDLALRHLESGAVRLALVGGLPGTGKSTVAAALARATGAEVISSDTVRVQLRARGAITGAAGVLDAGAYLPEAKARVYARMLELAQQRLAHGVSVVLDASWIDAEERARAGALAARTHSDVIELRCECPRQMAAARIESRPAGDSDATGAIASALAAVAAPWPAATPLDTTAPIEATVARAEQAWNDAPRTPGASGGMRP</sequence>
<dbReference type="SUPFAM" id="SSF52540">
    <property type="entry name" value="P-loop containing nucleoside triphosphate hydrolases"/>
    <property type="match status" value="1"/>
</dbReference>
<dbReference type="PANTHER" id="PTHR43883:SF1">
    <property type="entry name" value="GLUCONOKINASE"/>
    <property type="match status" value="1"/>
</dbReference>
<dbReference type="EMBL" id="CP074371">
    <property type="protein sequence ID" value="QVI25093.1"/>
    <property type="molecule type" value="Genomic_DNA"/>
</dbReference>
<gene>
    <name evidence="1" type="ORF">KHQ06_23720</name>
</gene>
<protein>
    <submittedName>
        <fullName evidence="1">AAA family ATPase</fullName>
    </submittedName>
</protein>
<keyword evidence="2" id="KW-1185">Reference proteome</keyword>
<proteinExistence type="predicted"/>
<dbReference type="Pfam" id="PF13671">
    <property type="entry name" value="AAA_33"/>
    <property type="match status" value="1"/>
</dbReference>
<evidence type="ECO:0000313" key="2">
    <source>
        <dbReference type="Proteomes" id="UP000683310"/>
    </source>
</evidence>
<dbReference type="SUPFAM" id="SSF56112">
    <property type="entry name" value="Protein kinase-like (PK-like)"/>
    <property type="match status" value="1"/>
</dbReference>
<name>A0ABX8CZ40_9NOCA</name>
<dbReference type="InterPro" id="IPR052732">
    <property type="entry name" value="Cell-binding_unc_protein"/>
</dbReference>
<dbReference type="Proteomes" id="UP000683310">
    <property type="component" value="Chromosome"/>
</dbReference>
<reference evidence="1 2" key="1">
    <citation type="submission" date="2021-04" db="EMBL/GenBank/DDBJ databases">
        <title>Nocardia tengchongensis.</title>
        <authorList>
            <person name="Zhuang k."/>
            <person name="Ran Y."/>
            <person name="Li W."/>
        </authorList>
    </citation>
    <scope>NUCLEOTIDE SEQUENCE [LARGE SCALE GENOMIC DNA]</scope>
    <source>
        <strain evidence="1 2">CFH S0057</strain>
    </source>
</reference>